<dbReference type="InterPro" id="IPR027396">
    <property type="entry name" value="DsrEFH-like"/>
</dbReference>
<name>A0A1V4T269_9GAMM</name>
<dbReference type="GO" id="GO:1990228">
    <property type="term" value="C:sulfurtransferase complex"/>
    <property type="evidence" value="ECO:0007669"/>
    <property type="project" value="TreeGrafter"/>
</dbReference>
<evidence type="ECO:0000313" key="2">
    <source>
        <dbReference type="Proteomes" id="UP000191418"/>
    </source>
</evidence>
<dbReference type="Gene3D" id="3.40.1260.10">
    <property type="entry name" value="DsrEFH-like"/>
    <property type="match status" value="1"/>
</dbReference>
<proteinExistence type="predicted"/>
<dbReference type="GO" id="GO:0002143">
    <property type="term" value="P:tRNA wobble position uridine thiolation"/>
    <property type="evidence" value="ECO:0007669"/>
    <property type="project" value="InterPro"/>
</dbReference>
<evidence type="ECO:0008006" key="3">
    <source>
        <dbReference type="Google" id="ProtNLM"/>
    </source>
</evidence>
<reference evidence="1 2" key="1">
    <citation type="submission" date="2017-01" db="EMBL/GenBank/DDBJ databases">
        <title>Genome Sequencing of a Marine Spirillum, Oceanospirillum multiglobuliferum ATCC 33336, from Japan.</title>
        <authorList>
            <person name="Carney J.G."/>
            <person name="Trachtenberg A.M."/>
            <person name="Rheaume B.A."/>
            <person name="Linnane J.D."/>
            <person name="Pitts N.L."/>
            <person name="Mykles D.L."/>
            <person name="Maclea K.S."/>
        </authorList>
    </citation>
    <scope>NUCLEOTIDE SEQUENCE [LARGE SCALE GENOMIC DNA]</scope>
    <source>
        <strain evidence="1 2">ATCC 33336</strain>
    </source>
</reference>
<organism evidence="1 2">
    <name type="scientific">Oceanospirillum multiglobuliferum</name>
    <dbReference type="NCBI Taxonomy" id="64969"/>
    <lineage>
        <taxon>Bacteria</taxon>
        <taxon>Pseudomonadati</taxon>
        <taxon>Pseudomonadota</taxon>
        <taxon>Gammaproteobacteria</taxon>
        <taxon>Oceanospirillales</taxon>
        <taxon>Oceanospirillaceae</taxon>
        <taxon>Oceanospirillum</taxon>
    </lineage>
</organism>
<protein>
    <recommendedName>
        <fullName evidence="3">Sulfurtransferase TusB</fullName>
    </recommendedName>
</protein>
<accession>A0A1V4T269</accession>
<dbReference type="NCBIfam" id="TIGR03011">
    <property type="entry name" value="sulf_tusB_dsrH"/>
    <property type="match status" value="1"/>
</dbReference>
<sequence>MLHTVNKSGFSSKLLEECLRTVQADDAILLIEDGVYNALKTARTFTDQQAQCTWYVLMEDAKARGLQAEHCHPEIQWVDYSGFVELTEQHASICSWF</sequence>
<gene>
    <name evidence="1" type="ORF">BTE48_12860</name>
</gene>
<evidence type="ECO:0000313" key="1">
    <source>
        <dbReference type="EMBL" id="OPX54711.1"/>
    </source>
</evidence>
<keyword evidence="2" id="KW-1185">Reference proteome</keyword>
<comment type="caution">
    <text evidence="1">The sequence shown here is derived from an EMBL/GenBank/DDBJ whole genome shotgun (WGS) entry which is preliminary data.</text>
</comment>
<dbReference type="SUPFAM" id="SSF75169">
    <property type="entry name" value="DsrEFH-like"/>
    <property type="match status" value="1"/>
</dbReference>
<dbReference type="Proteomes" id="UP000191418">
    <property type="component" value="Unassembled WGS sequence"/>
</dbReference>
<dbReference type="PANTHER" id="PTHR37526:SF1">
    <property type="entry name" value="PROTEIN TUSB"/>
    <property type="match status" value="1"/>
</dbReference>
<dbReference type="PANTHER" id="PTHR37526">
    <property type="entry name" value="PROTEIN TUSB"/>
    <property type="match status" value="1"/>
</dbReference>
<dbReference type="STRING" id="64969.SAMN02745127_02500"/>
<dbReference type="EMBL" id="MTSM01000020">
    <property type="protein sequence ID" value="OPX54711.1"/>
    <property type="molecule type" value="Genomic_DNA"/>
</dbReference>
<dbReference type="AlphaFoldDB" id="A0A1V4T269"/>
<dbReference type="Pfam" id="PF04077">
    <property type="entry name" value="DsrH"/>
    <property type="match status" value="1"/>
</dbReference>
<dbReference type="InterPro" id="IPR007215">
    <property type="entry name" value="Sulphur_relay_TusB/DsrH"/>
</dbReference>